<proteinExistence type="inferred from homology"/>
<name>A0AAE3YDS8_9MICC</name>
<dbReference type="Pfam" id="PF00348">
    <property type="entry name" value="polyprenyl_synt"/>
    <property type="match status" value="1"/>
</dbReference>
<dbReference type="GO" id="GO:0008299">
    <property type="term" value="P:isoprenoid biosynthetic process"/>
    <property type="evidence" value="ECO:0007669"/>
    <property type="project" value="InterPro"/>
</dbReference>
<keyword evidence="4" id="KW-0479">Metal-binding</keyword>
<dbReference type="PANTHER" id="PTHR12001:SF85">
    <property type="entry name" value="SHORT CHAIN ISOPRENYL DIPHOSPHATE SYNTHASE"/>
    <property type="match status" value="1"/>
</dbReference>
<keyword evidence="5" id="KW-0460">Magnesium</keyword>
<reference evidence="7" key="1">
    <citation type="submission" date="2023-07" db="EMBL/GenBank/DDBJ databases">
        <title>Sequencing the genomes of 1000 actinobacteria strains.</title>
        <authorList>
            <person name="Klenk H.-P."/>
        </authorList>
    </citation>
    <scope>NUCLEOTIDE SEQUENCE</scope>
    <source>
        <strain evidence="7">DSM 13988</strain>
    </source>
</reference>
<dbReference type="Gene3D" id="1.10.600.10">
    <property type="entry name" value="Farnesyl Diphosphate Synthase"/>
    <property type="match status" value="1"/>
</dbReference>
<evidence type="ECO:0000313" key="7">
    <source>
        <dbReference type="EMBL" id="MDR6891330.1"/>
    </source>
</evidence>
<evidence type="ECO:0000313" key="8">
    <source>
        <dbReference type="Proteomes" id="UP001247307"/>
    </source>
</evidence>
<dbReference type="EC" id="2.5.1.29" evidence="7"/>
<accession>A0AAE3YDS8</accession>
<dbReference type="SFLD" id="SFLDS00005">
    <property type="entry name" value="Isoprenoid_Synthase_Type_I"/>
    <property type="match status" value="1"/>
</dbReference>
<dbReference type="EC" id="2.5.1.10" evidence="7"/>
<dbReference type="InterPro" id="IPR008949">
    <property type="entry name" value="Isoprenoid_synthase_dom_sf"/>
</dbReference>
<dbReference type="RefSeq" id="WP_309849002.1">
    <property type="nucleotide sequence ID" value="NZ_BAAAIU010000004.1"/>
</dbReference>
<keyword evidence="8" id="KW-1185">Reference proteome</keyword>
<dbReference type="AlphaFoldDB" id="A0AAE3YDS8"/>
<dbReference type="EMBL" id="JAVDUI010000001">
    <property type="protein sequence ID" value="MDR6891330.1"/>
    <property type="molecule type" value="Genomic_DNA"/>
</dbReference>
<evidence type="ECO:0000256" key="5">
    <source>
        <dbReference type="ARBA" id="ARBA00022842"/>
    </source>
</evidence>
<gene>
    <name evidence="7" type="ORF">J2S35_000270</name>
</gene>
<dbReference type="SUPFAM" id="SSF48576">
    <property type="entry name" value="Terpenoid synthases"/>
    <property type="match status" value="1"/>
</dbReference>
<organism evidence="7 8">
    <name type="scientific">Falsarthrobacter nasiphocae</name>
    <dbReference type="NCBI Taxonomy" id="189863"/>
    <lineage>
        <taxon>Bacteria</taxon>
        <taxon>Bacillati</taxon>
        <taxon>Actinomycetota</taxon>
        <taxon>Actinomycetes</taxon>
        <taxon>Micrococcales</taxon>
        <taxon>Micrococcaceae</taxon>
        <taxon>Falsarthrobacter</taxon>
    </lineage>
</organism>
<evidence type="ECO:0000256" key="1">
    <source>
        <dbReference type="ARBA" id="ARBA00001946"/>
    </source>
</evidence>
<dbReference type="PROSITE" id="PS00723">
    <property type="entry name" value="POLYPRENYL_SYNTHASE_1"/>
    <property type="match status" value="1"/>
</dbReference>
<evidence type="ECO:0000256" key="6">
    <source>
        <dbReference type="RuleBase" id="RU004466"/>
    </source>
</evidence>
<dbReference type="CDD" id="cd00685">
    <property type="entry name" value="Trans_IPPS_HT"/>
    <property type="match status" value="1"/>
</dbReference>
<dbReference type="SFLD" id="SFLDG01017">
    <property type="entry name" value="Polyprenyl_Transferase_Like"/>
    <property type="match status" value="1"/>
</dbReference>
<dbReference type="GO" id="GO:0004161">
    <property type="term" value="F:dimethylallyltranstransferase activity"/>
    <property type="evidence" value="ECO:0007669"/>
    <property type="project" value="UniProtKB-EC"/>
</dbReference>
<dbReference type="InterPro" id="IPR033749">
    <property type="entry name" value="Polyprenyl_synt_CS"/>
</dbReference>
<dbReference type="PANTHER" id="PTHR12001">
    <property type="entry name" value="GERANYLGERANYL PYROPHOSPHATE SYNTHASE"/>
    <property type="match status" value="1"/>
</dbReference>
<dbReference type="Proteomes" id="UP001247307">
    <property type="component" value="Unassembled WGS sequence"/>
</dbReference>
<dbReference type="EC" id="2.5.1.1" evidence="7"/>
<dbReference type="GO" id="GO:0004337">
    <property type="term" value="F:(2E,6E)-farnesyl diphosphate synthase activity"/>
    <property type="evidence" value="ECO:0007669"/>
    <property type="project" value="UniProtKB-EC"/>
</dbReference>
<protein>
    <submittedName>
        <fullName evidence="7">Geranylgeranyl diphosphate synthase type I</fullName>
        <ecNumber evidence="7">2.5.1.1</ecNumber>
        <ecNumber evidence="7">2.5.1.10</ecNumber>
        <ecNumber evidence="7">2.5.1.29</ecNumber>
    </submittedName>
</protein>
<comment type="cofactor">
    <cofactor evidence="1">
        <name>Mg(2+)</name>
        <dbReference type="ChEBI" id="CHEBI:18420"/>
    </cofactor>
</comment>
<evidence type="ECO:0000256" key="2">
    <source>
        <dbReference type="ARBA" id="ARBA00006706"/>
    </source>
</evidence>
<dbReference type="GO" id="GO:0004311">
    <property type="term" value="F:geranylgeranyl diphosphate synthase activity"/>
    <property type="evidence" value="ECO:0007669"/>
    <property type="project" value="UniProtKB-EC"/>
</dbReference>
<dbReference type="InterPro" id="IPR000092">
    <property type="entry name" value="Polyprenyl_synt"/>
</dbReference>
<comment type="similarity">
    <text evidence="2 6">Belongs to the FPP/GGPP synthase family.</text>
</comment>
<comment type="caution">
    <text evidence="7">The sequence shown here is derived from an EMBL/GenBank/DDBJ whole genome shotgun (WGS) entry which is preliminary data.</text>
</comment>
<evidence type="ECO:0000256" key="4">
    <source>
        <dbReference type="ARBA" id="ARBA00022723"/>
    </source>
</evidence>
<evidence type="ECO:0000256" key="3">
    <source>
        <dbReference type="ARBA" id="ARBA00022679"/>
    </source>
</evidence>
<keyword evidence="3 6" id="KW-0808">Transferase</keyword>
<dbReference type="GO" id="GO:0046872">
    <property type="term" value="F:metal ion binding"/>
    <property type="evidence" value="ECO:0007669"/>
    <property type="project" value="UniProtKB-KW"/>
</dbReference>
<sequence length="371" mass="39429">MTDSHTQPAVGADSAFRGRLEARIAELCEEREALAGRLSPDAASMVRLIRQLASGGKRVRALLAFHAHSACGGSPEDPRITDLGVAIELFQAAALIHDDILDRSDTRRGAPSVHRAFESLHREAGWGLDPARFGESAAILTGDLALAMADETFARLDARAGSALRDQFDTMKWEVMAGQYLDIVEEVSAPVVDTADAASRAMTVLRYKSAKYTFEHPTVLGAHLAGASAEDARRLAEFALPLGEAYQLADDDLGVFGDPAVTGKPAGDDLLEGKRTVLVAFALERATEDERRVLEHVLGNPSASPGDVDAARAVLESTGARDRALAEARRLVEDGLAHLEPLFGAAAADQARLEGLDALKGLALAAVSRVR</sequence>